<dbReference type="GO" id="GO:0016879">
    <property type="term" value="F:ligase activity, forming carbon-nitrogen bonds"/>
    <property type="evidence" value="ECO:0007669"/>
    <property type="project" value="InterPro"/>
</dbReference>
<accession>A0AAJ2H637</accession>
<evidence type="ECO:0000259" key="1">
    <source>
        <dbReference type="Pfam" id="PF09179"/>
    </source>
</evidence>
<dbReference type="GO" id="GO:0005737">
    <property type="term" value="C:cytoplasm"/>
    <property type="evidence" value="ECO:0007669"/>
    <property type="project" value="InterPro"/>
</dbReference>
<comment type="caution">
    <text evidence="2">The sequence shown here is derived from an EMBL/GenBank/DDBJ whole genome shotgun (WGS) entry which is preliminary data.</text>
</comment>
<dbReference type="RefSeq" id="WP_310866506.1">
    <property type="nucleotide sequence ID" value="NZ_JAVLSF010000829.1"/>
</dbReference>
<proteinExistence type="predicted"/>
<reference evidence="2" key="1">
    <citation type="submission" date="2023-04" db="EMBL/GenBank/DDBJ databases">
        <title>Genomic characterization of faba bean (Vicia faba) microsymbionts in Mexican soils.</title>
        <authorList>
            <person name="Rivera Orduna F.N."/>
            <person name="Guevara-Luna J."/>
            <person name="Yan J."/>
            <person name="Arroyo-Herrera I."/>
            <person name="Li Y."/>
            <person name="Vasquez-Murrieta M.S."/>
            <person name="Wang E.T."/>
        </authorList>
    </citation>
    <scope>NUCLEOTIDE SEQUENCE</scope>
    <source>
        <strain evidence="2">CH26</strain>
    </source>
</reference>
<dbReference type="Pfam" id="PF09179">
    <property type="entry name" value="TilS"/>
    <property type="match status" value="1"/>
</dbReference>
<dbReference type="AlphaFoldDB" id="A0AAJ2H637"/>
<protein>
    <submittedName>
        <fullName evidence="2">TilS substrate-binding domain-containing protein</fullName>
    </submittedName>
</protein>
<name>A0AAJ2H637_9HYPH</name>
<gene>
    <name evidence="2" type="ORF">RJJ65_38575</name>
</gene>
<organism evidence="2 3">
    <name type="scientific">Rhizobium hidalgonense</name>
    <dbReference type="NCBI Taxonomy" id="1538159"/>
    <lineage>
        <taxon>Bacteria</taxon>
        <taxon>Pseudomonadati</taxon>
        <taxon>Pseudomonadota</taxon>
        <taxon>Alphaproteobacteria</taxon>
        <taxon>Hyphomicrobiales</taxon>
        <taxon>Rhizobiaceae</taxon>
        <taxon>Rhizobium/Agrobacterium group</taxon>
        <taxon>Rhizobium</taxon>
    </lineage>
</organism>
<dbReference type="GO" id="GO:0005524">
    <property type="term" value="F:ATP binding"/>
    <property type="evidence" value="ECO:0007669"/>
    <property type="project" value="InterPro"/>
</dbReference>
<feature type="domain" description="tRNA(Ile)-lysidine synthase substrate-binding" evidence="1">
    <location>
        <begin position="79"/>
        <end position="135"/>
    </location>
</feature>
<dbReference type="SUPFAM" id="SSF82829">
    <property type="entry name" value="MesJ substrate recognition domain-like"/>
    <property type="match status" value="1"/>
</dbReference>
<dbReference type="InterPro" id="IPR015262">
    <property type="entry name" value="tRNA_Ile_lys_synt_subst-bd"/>
</dbReference>
<dbReference type="Proteomes" id="UP001268610">
    <property type="component" value="Unassembled WGS sequence"/>
</dbReference>
<sequence>PDYIDDPANFLENFDRVFLRQKIWPLLNARWPSMDNSIGRTATLMQDCADILNDVLHLDWQRCVEQSDAHTTNSSVIHLAELTKLSMARQRLLLSRWMQGKEQYAPTFHLVAQLRDQLIAARQDANPKIVWQHWQ</sequence>
<feature type="non-terminal residue" evidence="2">
    <location>
        <position position="1"/>
    </location>
</feature>
<dbReference type="Gene3D" id="1.20.59.20">
    <property type="match status" value="1"/>
</dbReference>
<evidence type="ECO:0000313" key="3">
    <source>
        <dbReference type="Proteomes" id="UP001268610"/>
    </source>
</evidence>
<dbReference type="GO" id="GO:0008033">
    <property type="term" value="P:tRNA processing"/>
    <property type="evidence" value="ECO:0007669"/>
    <property type="project" value="InterPro"/>
</dbReference>
<dbReference type="InterPro" id="IPR014729">
    <property type="entry name" value="Rossmann-like_a/b/a_fold"/>
</dbReference>
<dbReference type="EMBL" id="JAVLSF010000829">
    <property type="protein sequence ID" value="MDR9778451.1"/>
    <property type="molecule type" value="Genomic_DNA"/>
</dbReference>
<feature type="non-terminal residue" evidence="2">
    <location>
        <position position="135"/>
    </location>
</feature>
<evidence type="ECO:0000313" key="2">
    <source>
        <dbReference type="EMBL" id="MDR9778451.1"/>
    </source>
</evidence>
<dbReference type="Gene3D" id="3.40.50.620">
    <property type="entry name" value="HUPs"/>
    <property type="match status" value="1"/>
</dbReference>